<evidence type="ECO:0000256" key="1">
    <source>
        <dbReference type="ARBA" id="ARBA00004123"/>
    </source>
</evidence>
<evidence type="ECO:0000313" key="5">
    <source>
        <dbReference type="Proteomes" id="UP000828390"/>
    </source>
</evidence>
<name>A0A9D4LVF6_DREPO</name>
<keyword evidence="5" id="KW-1185">Reference proteome</keyword>
<proteinExistence type="predicted"/>
<feature type="region of interest" description="Disordered" evidence="2">
    <location>
        <begin position="178"/>
        <end position="199"/>
    </location>
</feature>
<dbReference type="Pfam" id="PF03826">
    <property type="entry name" value="OAR"/>
    <property type="match status" value="1"/>
</dbReference>
<dbReference type="GO" id="GO:0005634">
    <property type="term" value="C:nucleus"/>
    <property type="evidence" value="ECO:0007669"/>
    <property type="project" value="UniProtKB-SubCell"/>
</dbReference>
<organism evidence="4 5">
    <name type="scientific">Dreissena polymorpha</name>
    <name type="common">Zebra mussel</name>
    <name type="synonym">Mytilus polymorpha</name>
    <dbReference type="NCBI Taxonomy" id="45954"/>
    <lineage>
        <taxon>Eukaryota</taxon>
        <taxon>Metazoa</taxon>
        <taxon>Spiralia</taxon>
        <taxon>Lophotrochozoa</taxon>
        <taxon>Mollusca</taxon>
        <taxon>Bivalvia</taxon>
        <taxon>Autobranchia</taxon>
        <taxon>Heteroconchia</taxon>
        <taxon>Euheterodonta</taxon>
        <taxon>Imparidentia</taxon>
        <taxon>Neoheterodontei</taxon>
        <taxon>Myida</taxon>
        <taxon>Dreissenoidea</taxon>
        <taxon>Dreissenidae</taxon>
        <taxon>Dreissena</taxon>
    </lineage>
</organism>
<dbReference type="Proteomes" id="UP000828390">
    <property type="component" value="Unassembled WGS sequence"/>
</dbReference>
<evidence type="ECO:0000256" key="2">
    <source>
        <dbReference type="SAM" id="MobiDB-lite"/>
    </source>
</evidence>
<dbReference type="EMBL" id="JAIWYP010000002">
    <property type="protein sequence ID" value="KAH3863576.1"/>
    <property type="molecule type" value="Genomic_DNA"/>
</dbReference>
<dbReference type="InterPro" id="IPR003654">
    <property type="entry name" value="OAR_dom"/>
</dbReference>
<dbReference type="AlphaFoldDB" id="A0A9D4LVF6"/>
<evidence type="ECO:0000313" key="4">
    <source>
        <dbReference type="EMBL" id="KAH3863576.1"/>
    </source>
</evidence>
<feature type="domain" description="OAR" evidence="3">
    <location>
        <begin position="171"/>
        <end position="184"/>
    </location>
</feature>
<reference evidence="4" key="2">
    <citation type="submission" date="2020-11" db="EMBL/GenBank/DDBJ databases">
        <authorList>
            <person name="McCartney M.A."/>
            <person name="Auch B."/>
            <person name="Kono T."/>
            <person name="Mallez S."/>
            <person name="Becker A."/>
            <person name="Gohl D.M."/>
            <person name="Silverstein K.A.T."/>
            <person name="Koren S."/>
            <person name="Bechman K.B."/>
            <person name="Herman A."/>
            <person name="Abrahante J.E."/>
            <person name="Garbe J."/>
        </authorList>
    </citation>
    <scope>NUCLEOTIDE SEQUENCE</scope>
    <source>
        <strain evidence="4">Duluth1</strain>
        <tissue evidence="4">Whole animal</tissue>
    </source>
</reference>
<gene>
    <name evidence="4" type="ORF">DPMN_026566</name>
</gene>
<dbReference type="PROSITE" id="PS50803">
    <property type="entry name" value="OAR"/>
    <property type="match status" value="1"/>
</dbReference>
<feature type="region of interest" description="Disordered" evidence="2">
    <location>
        <begin position="39"/>
        <end position="67"/>
    </location>
</feature>
<comment type="caution">
    <text evidence="4">The sequence shown here is derived from an EMBL/GenBank/DDBJ whole genome shotgun (WGS) entry which is preliminary data.</text>
</comment>
<protein>
    <recommendedName>
        <fullName evidence="3">OAR domain-containing protein</fullName>
    </recommendedName>
</protein>
<evidence type="ECO:0000259" key="3">
    <source>
        <dbReference type="PROSITE" id="PS50803"/>
    </source>
</evidence>
<sequence>MPKSDAVHLNKDTKVVVNEREHIEKVPNSHSIHHLVATNNNNDSPSPFAPKLSTAVDATSSPQPPTPPLAPMALFNSARANLMMTSKPMLQHSFTQTLMALSNNAMNRPSFFPMLDSSYKQYLDNYFAPRPMFPSHFPTHPAFKGYMPLCGCCGSRGPCTSILAGHETRTSSVAELRRRAREHSEAMTSSDPGSPLHRS</sequence>
<accession>A0A9D4LVF6</accession>
<comment type="subcellular location">
    <subcellularLocation>
        <location evidence="1">Nucleus</location>
    </subcellularLocation>
</comment>
<reference evidence="4" key="1">
    <citation type="journal article" date="2019" name="bioRxiv">
        <title>The Genome of the Zebra Mussel, Dreissena polymorpha: A Resource for Invasive Species Research.</title>
        <authorList>
            <person name="McCartney M.A."/>
            <person name="Auch B."/>
            <person name="Kono T."/>
            <person name="Mallez S."/>
            <person name="Zhang Y."/>
            <person name="Obille A."/>
            <person name="Becker A."/>
            <person name="Abrahante J.E."/>
            <person name="Garbe J."/>
            <person name="Badalamenti J.P."/>
            <person name="Herman A."/>
            <person name="Mangelson H."/>
            <person name="Liachko I."/>
            <person name="Sullivan S."/>
            <person name="Sone E.D."/>
            <person name="Koren S."/>
            <person name="Silverstein K.A.T."/>
            <person name="Beckman K.B."/>
            <person name="Gohl D.M."/>
        </authorList>
    </citation>
    <scope>NUCLEOTIDE SEQUENCE</scope>
    <source>
        <strain evidence="4">Duluth1</strain>
        <tissue evidence="4">Whole animal</tissue>
    </source>
</reference>